<reference evidence="12" key="2">
    <citation type="submission" date="2024-06" db="UniProtKB">
        <authorList>
            <consortium name="EnsemblMetazoa"/>
        </authorList>
    </citation>
    <scope>IDENTIFICATION</scope>
</reference>
<keyword evidence="13" id="KW-1185">Reference proteome</keyword>
<dbReference type="InterPro" id="IPR000719">
    <property type="entry name" value="Prot_kinase_dom"/>
</dbReference>
<dbReference type="AlphaFoldDB" id="A0AAN0IZV4"/>
<feature type="domain" description="Protein kinase" evidence="11">
    <location>
        <begin position="558"/>
        <end position="843"/>
    </location>
</feature>
<dbReference type="Proteomes" id="UP000007879">
    <property type="component" value="Unassembled WGS sequence"/>
</dbReference>
<evidence type="ECO:0000256" key="6">
    <source>
        <dbReference type="ARBA" id="ARBA00023137"/>
    </source>
</evidence>
<accession>A0AAN0IZV4</accession>
<keyword evidence="2" id="KW-0808">Transferase</keyword>
<feature type="chain" id="PRO_5043003380" description="Protein kinase domain-containing protein" evidence="10">
    <location>
        <begin position="24"/>
        <end position="859"/>
    </location>
</feature>
<keyword evidence="9" id="KW-1133">Transmembrane helix</keyword>
<dbReference type="InterPro" id="IPR017441">
    <property type="entry name" value="Protein_kinase_ATP_BS"/>
</dbReference>
<dbReference type="Gene3D" id="1.10.510.10">
    <property type="entry name" value="Transferase(Phosphotransferase) domain 1"/>
    <property type="match status" value="1"/>
</dbReference>
<dbReference type="PANTHER" id="PTHR24416:SF564">
    <property type="entry name" value="MACROPHAGE-STIMULATING PROTEIN RECEPTOR"/>
    <property type="match status" value="1"/>
</dbReference>
<evidence type="ECO:0000256" key="10">
    <source>
        <dbReference type="SAM" id="SignalP"/>
    </source>
</evidence>
<protein>
    <recommendedName>
        <fullName evidence="11">Protein kinase domain-containing protein</fullName>
    </recommendedName>
</protein>
<dbReference type="PRINTS" id="PR00109">
    <property type="entry name" value="TYRKINASE"/>
</dbReference>
<evidence type="ECO:0000256" key="9">
    <source>
        <dbReference type="SAM" id="Phobius"/>
    </source>
</evidence>
<dbReference type="GO" id="GO:0007169">
    <property type="term" value="P:cell surface receptor protein tyrosine kinase signaling pathway"/>
    <property type="evidence" value="ECO:0007669"/>
    <property type="project" value="TreeGrafter"/>
</dbReference>
<dbReference type="GeneID" id="109580872"/>
<evidence type="ECO:0000259" key="11">
    <source>
        <dbReference type="PROSITE" id="PS50011"/>
    </source>
</evidence>
<dbReference type="PANTHER" id="PTHR24416">
    <property type="entry name" value="TYROSINE-PROTEIN KINASE RECEPTOR"/>
    <property type="match status" value="1"/>
</dbReference>
<dbReference type="KEGG" id="aqu:109580872"/>
<evidence type="ECO:0000256" key="3">
    <source>
        <dbReference type="ARBA" id="ARBA00022741"/>
    </source>
</evidence>
<dbReference type="GO" id="GO:0005886">
    <property type="term" value="C:plasma membrane"/>
    <property type="evidence" value="ECO:0007669"/>
    <property type="project" value="TreeGrafter"/>
</dbReference>
<dbReference type="InterPro" id="IPR008266">
    <property type="entry name" value="Tyr_kinase_AS"/>
</dbReference>
<dbReference type="CDD" id="cd00192">
    <property type="entry name" value="PTKc"/>
    <property type="match status" value="1"/>
</dbReference>
<dbReference type="InterPro" id="IPR001245">
    <property type="entry name" value="Ser-Thr/Tyr_kinase_cat_dom"/>
</dbReference>
<dbReference type="InterPro" id="IPR011009">
    <property type="entry name" value="Kinase-like_dom_sf"/>
</dbReference>
<evidence type="ECO:0000256" key="5">
    <source>
        <dbReference type="ARBA" id="ARBA00022840"/>
    </source>
</evidence>
<evidence type="ECO:0000313" key="13">
    <source>
        <dbReference type="Proteomes" id="UP000007879"/>
    </source>
</evidence>
<evidence type="ECO:0000256" key="1">
    <source>
        <dbReference type="ARBA" id="ARBA00004167"/>
    </source>
</evidence>
<sequence>MKTRSLLVSRFLLLVLVPILTEAFSISRSGNNVTLTDCSLNIFRDGIKLSQNGENYSLLVTNITEGVYHCGINGANGVLGTITVLRQFVQNDTVVPKTFVWGQRQVLDCTGYESGNYHSGYKVAWLLDNRQRCIEDSACENNFNIIDNNFSLSFDYYPTFTTYQCKIESDVDESLMSVTVAFYTLSPSYNNHTQTKFIENLKPVLVKNGTNKVKFSCSASVQNNASINFEASEMFGNELISPAECDVITNNPTVRSCNKRLHGMNVMIMCNYSTSYEIHCTFSWNLTNSNESRVYPVACHVNDGTTEASIRTELIVRECNSPCNSGLMKCTGEGDTDCCLSFAANGQCISTTDCASSLGSNYVATESNNFTCICNLTCSAGYTVNSNCTGCDFTSICEKDSPCSCAVPNCSRCLNSSCCTECQLGYEINECECKAASSLSSVDLYESVSSSLDSSVTNLPSTETSQLLLLTLIIVAPVLFVLVLCACIIIVFVIVIIVRRKREKERLDLNSRFVDASRIPLDLNSAYQKVHHQKDDTSTDDTVIEQLLMKYLIPSSQIDIQETIGQGEFGIVYKATIIMDKSRQEIALKTLKGAFSKSDVNSLLEECLLMSNFNNPNVLSLIGVCADLGSAPGIILPYMSRGSLLSYLQKEKSHLIVGETSEESTVLNVRKQLLSVCLQVANGMNYLASQRFIHRDFAARNCLIADNGVIKVADFGLSEEVYTKNYFNQFKESKSVKLPVKWMALESLYYGIFSEKSDVWSYGILCWEVFSAGKIPYPGMDPTGLVELLDGGQRLSCPHNAACSEDVYSLMQQCWRESPDDRPLFSDLVASVNALIMPLAPYLIVSNDSTFQLNHDHIY</sequence>
<keyword evidence="6" id="KW-0829">Tyrosine-protein kinase</keyword>
<organism evidence="12 13">
    <name type="scientific">Amphimedon queenslandica</name>
    <name type="common">Sponge</name>
    <dbReference type="NCBI Taxonomy" id="400682"/>
    <lineage>
        <taxon>Eukaryota</taxon>
        <taxon>Metazoa</taxon>
        <taxon>Porifera</taxon>
        <taxon>Demospongiae</taxon>
        <taxon>Heteroscleromorpha</taxon>
        <taxon>Haplosclerida</taxon>
        <taxon>Niphatidae</taxon>
        <taxon>Amphimedon</taxon>
    </lineage>
</organism>
<evidence type="ECO:0000256" key="7">
    <source>
        <dbReference type="ARBA" id="ARBA00051243"/>
    </source>
</evidence>
<dbReference type="GO" id="GO:0016477">
    <property type="term" value="P:cell migration"/>
    <property type="evidence" value="ECO:0007669"/>
    <property type="project" value="TreeGrafter"/>
</dbReference>
<dbReference type="RefSeq" id="XP_019849991.1">
    <property type="nucleotide sequence ID" value="XM_019994432.1"/>
</dbReference>
<dbReference type="PROSITE" id="PS50011">
    <property type="entry name" value="PROTEIN_KINASE_DOM"/>
    <property type="match status" value="1"/>
</dbReference>
<name>A0AAN0IZV4_AMPQE</name>
<evidence type="ECO:0000256" key="2">
    <source>
        <dbReference type="ARBA" id="ARBA00022679"/>
    </source>
</evidence>
<dbReference type="EnsemblMetazoa" id="XM_019994432.1">
    <property type="protein sequence ID" value="XP_019849991.1"/>
    <property type="gene ID" value="LOC109580872"/>
</dbReference>
<feature type="binding site" evidence="8">
    <location>
        <position position="589"/>
    </location>
    <ligand>
        <name>ATP</name>
        <dbReference type="ChEBI" id="CHEBI:30616"/>
    </ligand>
</feature>
<evidence type="ECO:0000256" key="4">
    <source>
        <dbReference type="ARBA" id="ARBA00022777"/>
    </source>
</evidence>
<dbReference type="PROSITE" id="PS00109">
    <property type="entry name" value="PROTEIN_KINASE_TYR"/>
    <property type="match status" value="1"/>
</dbReference>
<dbReference type="GO" id="GO:0006909">
    <property type="term" value="P:phagocytosis"/>
    <property type="evidence" value="ECO:0007669"/>
    <property type="project" value="TreeGrafter"/>
</dbReference>
<keyword evidence="4" id="KW-0418">Kinase</keyword>
<dbReference type="InterPro" id="IPR050122">
    <property type="entry name" value="RTK"/>
</dbReference>
<keyword evidence="3 8" id="KW-0547">Nucleotide-binding</keyword>
<dbReference type="SUPFAM" id="SSF56112">
    <property type="entry name" value="Protein kinase-like (PK-like)"/>
    <property type="match status" value="1"/>
</dbReference>
<dbReference type="FunFam" id="1.10.510.10:FF:000554">
    <property type="entry name" value="Predicted protein"/>
    <property type="match status" value="1"/>
</dbReference>
<reference evidence="13" key="1">
    <citation type="journal article" date="2010" name="Nature">
        <title>The Amphimedon queenslandica genome and the evolution of animal complexity.</title>
        <authorList>
            <person name="Srivastava M."/>
            <person name="Simakov O."/>
            <person name="Chapman J."/>
            <person name="Fahey B."/>
            <person name="Gauthier M.E."/>
            <person name="Mitros T."/>
            <person name="Richards G.S."/>
            <person name="Conaco C."/>
            <person name="Dacre M."/>
            <person name="Hellsten U."/>
            <person name="Larroux C."/>
            <person name="Putnam N.H."/>
            <person name="Stanke M."/>
            <person name="Adamska M."/>
            <person name="Darling A."/>
            <person name="Degnan S.M."/>
            <person name="Oakley T.H."/>
            <person name="Plachetzki D.C."/>
            <person name="Zhai Y."/>
            <person name="Adamski M."/>
            <person name="Calcino A."/>
            <person name="Cummins S.F."/>
            <person name="Goodstein D.M."/>
            <person name="Harris C."/>
            <person name="Jackson D.J."/>
            <person name="Leys S.P."/>
            <person name="Shu S."/>
            <person name="Woodcroft B.J."/>
            <person name="Vervoort M."/>
            <person name="Kosik K.S."/>
            <person name="Manning G."/>
            <person name="Degnan B.M."/>
            <person name="Rokhsar D.S."/>
        </authorList>
    </citation>
    <scope>NUCLEOTIDE SEQUENCE [LARGE SCALE GENOMIC DNA]</scope>
</reference>
<keyword evidence="9" id="KW-0472">Membrane</keyword>
<keyword evidence="10" id="KW-0732">Signal</keyword>
<evidence type="ECO:0000256" key="8">
    <source>
        <dbReference type="PROSITE-ProRule" id="PRU10141"/>
    </source>
</evidence>
<dbReference type="Pfam" id="PF07714">
    <property type="entry name" value="PK_Tyr_Ser-Thr"/>
    <property type="match status" value="1"/>
</dbReference>
<keyword evidence="9" id="KW-0812">Transmembrane</keyword>
<dbReference type="GO" id="GO:0043235">
    <property type="term" value="C:receptor complex"/>
    <property type="evidence" value="ECO:0007669"/>
    <property type="project" value="TreeGrafter"/>
</dbReference>
<feature type="transmembrane region" description="Helical" evidence="9">
    <location>
        <begin position="467"/>
        <end position="498"/>
    </location>
</feature>
<proteinExistence type="predicted"/>
<dbReference type="Gene3D" id="3.30.200.20">
    <property type="entry name" value="Phosphorylase Kinase, domain 1"/>
    <property type="match status" value="1"/>
</dbReference>
<comment type="subcellular location">
    <subcellularLocation>
        <location evidence="1">Membrane</location>
        <topology evidence="1">Single-pass membrane protein</topology>
    </subcellularLocation>
</comment>
<evidence type="ECO:0000313" key="12">
    <source>
        <dbReference type="EnsemblMetazoa" id="XP_019849991.1"/>
    </source>
</evidence>
<dbReference type="PROSITE" id="PS00107">
    <property type="entry name" value="PROTEIN_KINASE_ATP"/>
    <property type="match status" value="1"/>
</dbReference>
<comment type="catalytic activity">
    <reaction evidence="7">
        <text>L-tyrosyl-[protein] + ATP = O-phospho-L-tyrosyl-[protein] + ADP + H(+)</text>
        <dbReference type="Rhea" id="RHEA:10596"/>
        <dbReference type="Rhea" id="RHEA-COMP:10136"/>
        <dbReference type="Rhea" id="RHEA-COMP:20101"/>
        <dbReference type="ChEBI" id="CHEBI:15378"/>
        <dbReference type="ChEBI" id="CHEBI:30616"/>
        <dbReference type="ChEBI" id="CHEBI:46858"/>
        <dbReference type="ChEBI" id="CHEBI:61978"/>
        <dbReference type="ChEBI" id="CHEBI:456216"/>
        <dbReference type="EC" id="2.7.10.1"/>
    </reaction>
</comment>
<dbReference type="GO" id="GO:0005524">
    <property type="term" value="F:ATP binding"/>
    <property type="evidence" value="ECO:0007669"/>
    <property type="project" value="UniProtKB-UniRule"/>
</dbReference>
<feature type="signal peptide" evidence="10">
    <location>
        <begin position="1"/>
        <end position="23"/>
    </location>
</feature>
<dbReference type="GO" id="GO:0004714">
    <property type="term" value="F:transmembrane receptor protein tyrosine kinase activity"/>
    <property type="evidence" value="ECO:0007669"/>
    <property type="project" value="UniProtKB-EC"/>
</dbReference>
<keyword evidence="5 8" id="KW-0067">ATP-binding</keyword>